<reference evidence="9" key="1">
    <citation type="journal article" date="2019" name="Int. J. Syst. Evol. Microbiol.">
        <title>The Global Catalogue of Microorganisms (GCM) 10K type strain sequencing project: providing services to taxonomists for standard genome sequencing and annotation.</title>
        <authorList>
            <consortium name="The Broad Institute Genomics Platform"/>
            <consortium name="The Broad Institute Genome Sequencing Center for Infectious Disease"/>
            <person name="Wu L."/>
            <person name="Ma J."/>
        </authorList>
    </citation>
    <scope>NUCLEOTIDE SEQUENCE [LARGE SCALE GENOMIC DNA]</scope>
    <source>
        <strain evidence="9">NBRC 110044</strain>
    </source>
</reference>
<feature type="chain" id="PRO_5046380333" description="Peptidase S8/S53 domain-containing protein" evidence="6">
    <location>
        <begin position="26"/>
        <end position="611"/>
    </location>
</feature>
<evidence type="ECO:0000313" key="8">
    <source>
        <dbReference type="EMBL" id="GLR13645.1"/>
    </source>
</evidence>
<evidence type="ECO:0000256" key="1">
    <source>
        <dbReference type="ARBA" id="ARBA00011073"/>
    </source>
</evidence>
<dbReference type="PANTHER" id="PTHR43806:SF11">
    <property type="entry name" value="CEREVISIN-RELATED"/>
    <property type="match status" value="1"/>
</dbReference>
<keyword evidence="3 5" id="KW-0378">Hydrolase</keyword>
<evidence type="ECO:0000256" key="2">
    <source>
        <dbReference type="ARBA" id="ARBA00022670"/>
    </source>
</evidence>
<feature type="signal peptide" evidence="6">
    <location>
        <begin position="1"/>
        <end position="25"/>
    </location>
</feature>
<dbReference type="InterPro" id="IPR000209">
    <property type="entry name" value="Peptidase_S8/S53_dom"/>
</dbReference>
<evidence type="ECO:0000256" key="3">
    <source>
        <dbReference type="ARBA" id="ARBA00022801"/>
    </source>
</evidence>
<name>A0ABQ5YJX0_9NEIS</name>
<dbReference type="InterPro" id="IPR036852">
    <property type="entry name" value="Peptidase_S8/S53_dom_sf"/>
</dbReference>
<proteinExistence type="inferred from homology"/>
<accession>A0ABQ5YJX0</accession>
<keyword evidence="9" id="KW-1185">Reference proteome</keyword>
<comment type="similarity">
    <text evidence="1 5">Belongs to the peptidase S8 family.</text>
</comment>
<dbReference type="Pfam" id="PF00082">
    <property type="entry name" value="Peptidase_S8"/>
    <property type="match status" value="1"/>
</dbReference>
<feature type="active site" description="Charge relay system" evidence="5">
    <location>
        <position position="556"/>
    </location>
</feature>
<dbReference type="Gene3D" id="3.40.50.200">
    <property type="entry name" value="Peptidase S8/S53 domain"/>
    <property type="match status" value="1"/>
</dbReference>
<dbReference type="InterPro" id="IPR050131">
    <property type="entry name" value="Peptidase_S8_subtilisin-like"/>
</dbReference>
<dbReference type="PROSITE" id="PS51892">
    <property type="entry name" value="SUBTILASE"/>
    <property type="match status" value="1"/>
</dbReference>
<evidence type="ECO:0000256" key="6">
    <source>
        <dbReference type="SAM" id="SignalP"/>
    </source>
</evidence>
<sequence length="611" mass="65401">MQKKILCTLIATTMGVMATTPLVLADTATAPVAKQARQVISKADELPRRSYVISKLPSELIEGAKGDMDAVLTTLDKDLADDLAQYDIRDRATRTGMLSARAQIATYRGNYAQAAALLREVREQQEKAADKLLSGVSSEAILLARQQGGNDEKQKAAVRASLAAQWGGMPWDVVGDSLKGAKGSLELMSRNVVMGSIKNSLDPAASNLKLNVPASVVTGIVSVRNMFDHTLVFRDDMVAVLQQLVDKNQVAKQDLWSPRLVSLPAEAKASPVVVGIWDSGTDVDLFKTASVRGIAFDQDARLVPALVRPMGEAEARMGSLKQYMKGSLDMRAAIDSPEAKLLKQRIGTLQQGEVKQFQEDLGALGMWVHGTHVAGIAVEGNPFARVTAVGMHWSHSIVPQLPTEERAKRTAAAYQAAVDSFRKAGTRVVNMSWRYGPGAYEGALAYHNVGKTPDERKQMANKLFEIEKQALESAMKGAPDILFVAGAGNEDNSADFAQYIPAGLELPNLITVGAVDQAGTETGFSSFGKTVVVHANGFEVDSYMPGGEKIKLSGTSMASPQVANLAGKLFAIKPELTVAEAKALILKGAERRGRVNLINPKATLALLGQQG</sequence>
<evidence type="ECO:0000259" key="7">
    <source>
        <dbReference type="Pfam" id="PF00082"/>
    </source>
</evidence>
<comment type="caution">
    <text evidence="8">The sequence shown here is derived from an EMBL/GenBank/DDBJ whole genome shotgun (WGS) entry which is preliminary data.</text>
</comment>
<evidence type="ECO:0000256" key="4">
    <source>
        <dbReference type="ARBA" id="ARBA00022825"/>
    </source>
</evidence>
<dbReference type="Proteomes" id="UP001156706">
    <property type="component" value="Unassembled WGS sequence"/>
</dbReference>
<feature type="domain" description="Peptidase S8/S53" evidence="7">
    <location>
        <begin position="369"/>
        <end position="592"/>
    </location>
</feature>
<feature type="active site" description="Charge relay system" evidence="5">
    <location>
        <position position="278"/>
    </location>
</feature>
<dbReference type="SUPFAM" id="SSF52743">
    <property type="entry name" value="Subtilisin-like"/>
    <property type="match status" value="1"/>
</dbReference>
<evidence type="ECO:0000313" key="9">
    <source>
        <dbReference type="Proteomes" id="UP001156706"/>
    </source>
</evidence>
<dbReference type="RefSeq" id="WP_284196736.1">
    <property type="nucleotide sequence ID" value="NZ_BSOG01000002.1"/>
</dbReference>
<keyword evidence="4 5" id="KW-0720">Serine protease</keyword>
<dbReference type="EMBL" id="BSOG01000002">
    <property type="protein sequence ID" value="GLR13645.1"/>
    <property type="molecule type" value="Genomic_DNA"/>
</dbReference>
<feature type="active site" description="Charge relay system" evidence="5">
    <location>
        <position position="369"/>
    </location>
</feature>
<evidence type="ECO:0000256" key="5">
    <source>
        <dbReference type="PROSITE-ProRule" id="PRU01240"/>
    </source>
</evidence>
<gene>
    <name evidence="8" type="ORF">GCM10007907_24350</name>
</gene>
<keyword evidence="2 5" id="KW-0645">Protease</keyword>
<keyword evidence="6" id="KW-0732">Signal</keyword>
<protein>
    <recommendedName>
        <fullName evidence="7">Peptidase S8/S53 domain-containing protein</fullName>
    </recommendedName>
</protein>
<organism evidence="8 9">
    <name type="scientific">Chitinimonas prasina</name>
    <dbReference type="NCBI Taxonomy" id="1434937"/>
    <lineage>
        <taxon>Bacteria</taxon>
        <taxon>Pseudomonadati</taxon>
        <taxon>Pseudomonadota</taxon>
        <taxon>Betaproteobacteria</taxon>
        <taxon>Neisseriales</taxon>
        <taxon>Chitinibacteraceae</taxon>
        <taxon>Chitinimonas</taxon>
    </lineage>
</organism>
<dbReference type="PANTHER" id="PTHR43806">
    <property type="entry name" value="PEPTIDASE S8"/>
    <property type="match status" value="1"/>
</dbReference>